<organism evidence="2 3">
    <name type="scientific">Roseovarius litoreus</name>
    <dbReference type="NCBI Taxonomy" id="1155722"/>
    <lineage>
        <taxon>Bacteria</taxon>
        <taxon>Pseudomonadati</taxon>
        <taxon>Pseudomonadota</taxon>
        <taxon>Alphaproteobacteria</taxon>
        <taxon>Rhodobacterales</taxon>
        <taxon>Roseobacteraceae</taxon>
        <taxon>Roseovarius</taxon>
    </lineage>
</organism>
<evidence type="ECO:0000259" key="1">
    <source>
        <dbReference type="Pfam" id="PF01425"/>
    </source>
</evidence>
<feature type="domain" description="Amidase" evidence="1">
    <location>
        <begin position="26"/>
        <end position="450"/>
    </location>
</feature>
<keyword evidence="3" id="KW-1185">Reference proteome</keyword>
<dbReference type="RefSeq" id="WP_149778718.1">
    <property type="nucleotide sequence ID" value="NZ_FRCB01000002.1"/>
</dbReference>
<gene>
    <name evidence="2" type="ORF">SAMN05443432_102389</name>
</gene>
<evidence type="ECO:0000313" key="3">
    <source>
        <dbReference type="Proteomes" id="UP000322545"/>
    </source>
</evidence>
<dbReference type="AlphaFoldDB" id="A0A1M7D1S1"/>
<dbReference type="Gene3D" id="3.90.1300.10">
    <property type="entry name" value="Amidase signature (AS) domain"/>
    <property type="match status" value="1"/>
</dbReference>
<dbReference type="NCBIfam" id="NF005686">
    <property type="entry name" value="PRK07486.1"/>
    <property type="match status" value="1"/>
</dbReference>
<dbReference type="PANTHER" id="PTHR11895">
    <property type="entry name" value="TRANSAMIDASE"/>
    <property type="match status" value="1"/>
</dbReference>
<evidence type="ECO:0000313" key="2">
    <source>
        <dbReference type="EMBL" id="SHL73385.1"/>
    </source>
</evidence>
<dbReference type="Proteomes" id="UP000322545">
    <property type="component" value="Unassembled WGS sequence"/>
</dbReference>
<proteinExistence type="predicted"/>
<dbReference type="InterPro" id="IPR036928">
    <property type="entry name" value="AS_sf"/>
</dbReference>
<dbReference type="EMBL" id="FRCB01000002">
    <property type="protein sequence ID" value="SHL73385.1"/>
    <property type="molecule type" value="Genomic_DNA"/>
</dbReference>
<sequence length="470" mass="49371">MTDILALEAREQAARIAAGELSAEALMRATLERIAQTNGALNAVVSLRKAEDLMAEARAADQTPAKVVLHGLPVAIKDLADAEGLPTSKGSPAFAGRIAQSDAPHVARLRAAGVIVIGKTNTPEFGLGSHTFNPVHGATCNPYDHAVSCGGSSGGAAVALAAGMLSIADGSDMMGSLRNPAGWCNVYGMRPSWGLVPGAGAAEGDAFLHQISTEGPMARSPADLALMLGVMAGPDARQPLGMAVPDLSLGGDVRGRRIGWLGDWGGAWPMEAGILDCGADACAVLEGLGCIVEPVAPPFDRDALWESWTTLRSWTMACKLSGLLEAPEARDLLKPDAVWEIERGRRLSGLQVHAASVIRSDWFRRAADLFDAYDALVLPTAQVWPFPMGWDWPKEVAGVAMDSYHRWMEVVVPASLAGLPAVAVPAGFGANGLPMGVQLIGRRGADGGLLRLAQAYHEATRWPQRRPPQS</sequence>
<name>A0A1M7D1S1_9RHOB</name>
<dbReference type="InterPro" id="IPR000120">
    <property type="entry name" value="Amidase"/>
</dbReference>
<dbReference type="InterPro" id="IPR023631">
    <property type="entry name" value="Amidase_dom"/>
</dbReference>
<reference evidence="2 3" key="1">
    <citation type="submission" date="2016-11" db="EMBL/GenBank/DDBJ databases">
        <authorList>
            <person name="Varghese N."/>
            <person name="Submissions S."/>
        </authorList>
    </citation>
    <scope>NUCLEOTIDE SEQUENCE [LARGE SCALE GENOMIC DNA]</scope>
    <source>
        <strain evidence="2 3">DSM 28249</strain>
    </source>
</reference>
<dbReference type="PANTHER" id="PTHR11895:SF76">
    <property type="entry name" value="INDOLEACETAMIDE HYDROLASE"/>
    <property type="match status" value="1"/>
</dbReference>
<accession>A0A1M7D1S1</accession>
<dbReference type="GO" id="GO:0003824">
    <property type="term" value="F:catalytic activity"/>
    <property type="evidence" value="ECO:0007669"/>
    <property type="project" value="InterPro"/>
</dbReference>
<protein>
    <submittedName>
        <fullName evidence="2">Amidase</fullName>
    </submittedName>
</protein>
<dbReference type="SUPFAM" id="SSF75304">
    <property type="entry name" value="Amidase signature (AS) enzymes"/>
    <property type="match status" value="1"/>
</dbReference>
<dbReference type="Pfam" id="PF01425">
    <property type="entry name" value="Amidase"/>
    <property type="match status" value="1"/>
</dbReference>